<keyword evidence="3" id="KW-1185">Reference proteome</keyword>
<dbReference type="GeneID" id="54285753"/>
<accession>A0A6A5XP60</accession>
<organism evidence="2 3">
    <name type="scientific">Aaosphaeria arxii CBS 175.79</name>
    <dbReference type="NCBI Taxonomy" id="1450172"/>
    <lineage>
        <taxon>Eukaryota</taxon>
        <taxon>Fungi</taxon>
        <taxon>Dikarya</taxon>
        <taxon>Ascomycota</taxon>
        <taxon>Pezizomycotina</taxon>
        <taxon>Dothideomycetes</taxon>
        <taxon>Pleosporomycetidae</taxon>
        <taxon>Pleosporales</taxon>
        <taxon>Pleosporales incertae sedis</taxon>
        <taxon>Aaosphaeria</taxon>
    </lineage>
</organism>
<evidence type="ECO:0000256" key="1">
    <source>
        <dbReference type="SAM" id="MobiDB-lite"/>
    </source>
</evidence>
<dbReference type="RefSeq" id="XP_033383271.1">
    <property type="nucleotide sequence ID" value="XM_033528356.1"/>
</dbReference>
<sequence>MAQPSPSEFLTFYRRTTLSTSLRYATASTTSRSATLRPVQATYARQFTLTSRNLKSQYHEDEHATKKVKQGDAHDVQSSNAKAGIDSAKKSGTGGHATEQRDSAGGKAKAKREHPEAPDPAIGMQDERGGRGA</sequence>
<gene>
    <name evidence="2" type="ORF">BU24DRAFT_423849</name>
</gene>
<feature type="compositionally biased region" description="Basic and acidic residues" evidence="1">
    <location>
        <begin position="57"/>
        <end position="75"/>
    </location>
</feature>
<feature type="region of interest" description="Disordered" evidence="1">
    <location>
        <begin position="54"/>
        <end position="133"/>
    </location>
</feature>
<proteinExistence type="predicted"/>
<dbReference type="AlphaFoldDB" id="A0A6A5XP60"/>
<protein>
    <submittedName>
        <fullName evidence="2">Uncharacterized protein</fullName>
    </submittedName>
</protein>
<evidence type="ECO:0000313" key="2">
    <source>
        <dbReference type="EMBL" id="KAF2014932.1"/>
    </source>
</evidence>
<evidence type="ECO:0000313" key="3">
    <source>
        <dbReference type="Proteomes" id="UP000799778"/>
    </source>
</evidence>
<reference evidence="2" key="1">
    <citation type="journal article" date="2020" name="Stud. Mycol.">
        <title>101 Dothideomycetes genomes: a test case for predicting lifestyles and emergence of pathogens.</title>
        <authorList>
            <person name="Haridas S."/>
            <person name="Albert R."/>
            <person name="Binder M."/>
            <person name="Bloem J."/>
            <person name="Labutti K."/>
            <person name="Salamov A."/>
            <person name="Andreopoulos B."/>
            <person name="Baker S."/>
            <person name="Barry K."/>
            <person name="Bills G."/>
            <person name="Bluhm B."/>
            <person name="Cannon C."/>
            <person name="Castanera R."/>
            <person name="Culley D."/>
            <person name="Daum C."/>
            <person name="Ezra D."/>
            <person name="Gonzalez J."/>
            <person name="Henrissat B."/>
            <person name="Kuo A."/>
            <person name="Liang C."/>
            <person name="Lipzen A."/>
            <person name="Lutzoni F."/>
            <person name="Magnuson J."/>
            <person name="Mondo S."/>
            <person name="Nolan M."/>
            <person name="Ohm R."/>
            <person name="Pangilinan J."/>
            <person name="Park H.-J."/>
            <person name="Ramirez L."/>
            <person name="Alfaro M."/>
            <person name="Sun H."/>
            <person name="Tritt A."/>
            <person name="Yoshinaga Y."/>
            <person name="Zwiers L.-H."/>
            <person name="Turgeon B."/>
            <person name="Goodwin S."/>
            <person name="Spatafora J."/>
            <person name="Crous P."/>
            <person name="Grigoriev I."/>
        </authorList>
    </citation>
    <scope>NUCLEOTIDE SEQUENCE</scope>
    <source>
        <strain evidence="2">CBS 175.79</strain>
    </source>
</reference>
<dbReference type="Proteomes" id="UP000799778">
    <property type="component" value="Unassembled WGS sequence"/>
</dbReference>
<name>A0A6A5XP60_9PLEO</name>
<dbReference type="OrthoDB" id="3945172at2759"/>
<dbReference type="EMBL" id="ML978070">
    <property type="protein sequence ID" value="KAF2014932.1"/>
    <property type="molecule type" value="Genomic_DNA"/>
</dbReference>